<keyword evidence="9" id="KW-1185">Reference proteome</keyword>
<dbReference type="GO" id="GO:0008270">
    <property type="term" value="F:zinc ion binding"/>
    <property type="evidence" value="ECO:0007669"/>
    <property type="project" value="InterPro"/>
</dbReference>
<comment type="cofactor">
    <cofactor evidence="1 6">
        <name>Zn(2+)</name>
        <dbReference type="ChEBI" id="CHEBI:29105"/>
    </cofactor>
</comment>
<dbReference type="InterPro" id="IPR013154">
    <property type="entry name" value="ADH-like_N"/>
</dbReference>
<dbReference type="Pfam" id="PF00107">
    <property type="entry name" value="ADH_zinc_N"/>
    <property type="match status" value="1"/>
</dbReference>
<dbReference type="KEGG" id="gms:SOIL9_38310"/>
<keyword evidence="5" id="KW-0560">Oxidoreductase</keyword>
<gene>
    <name evidence="8" type="ORF">SOIL9_38310</name>
</gene>
<dbReference type="EMBL" id="LR593886">
    <property type="protein sequence ID" value="VTR93883.1"/>
    <property type="molecule type" value="Genomic_DNA"/>
</dbReference>
<dbReference type="InterPro" id="IPR011032">
    <property type="entry name" value="GroES-like_sf"/>
</dbReference>
<name>A0A6P2CYA8_9BACT</name>
<evidence type="ECO:0000256" key="4">
    <source>
        <dbReference type="ARBA" id="ARBA00022833"/>
    </source>
</evidence>
<dbReference type="SUPFAM" id="SSF50129">
    <property type="entry name" value="GroES-like"/>
    <property type="match status" value="1"/>
</dbReference>
<reference evidence="8 9" key="1">
    <citation type="submission" date="2019-05" db="EMBL/GenBank/DDBJ databases">
        <authorList>
            <consortium name="Science for Life Laboratories"/>
        </authorList>
    </citation>
    <scope>NUCLEOTIDE SEQUENCE [LARGE SCALE GENOMIC DNA]</scope>
    <source>
        <strain evidence="8">Soil9</strain>
    </source>
</reference>
<evidence type="ECO:0000256" key="3">
    <source>
        <dbReference type="ARBA" id="ARBA00022723"/>
    </source>
</evidence>
<dbReference type="Pfam" id="PF08240">
    <property type="entry name" value="ADH_N"/>
    <property type="match status" value="1"/>
</dbReference>
<dbReference type="SUPFAM" id="SSF51735">
    <property type="entry name" value="NAD(P)-binding Rossmann-fold domains"/>
    <property type="match status" value="1"/>
</dbReference>
<dbReference type="Gene3D" id="3.90.180.10">
    <property type="entry name" value="Medium-chain alcohol dehydrogenases, catalytic domain"/>
    <property type="match status" value="2"/>
</dbReference>
<evidence type="ECO:0000313" key="9">
    <source>
        <dbReference type="Proteomes" id="UP000464178"/>
    </source>
</evidence>
<protein>
    <recommendedName>
        <fullName evidence="7">Enoyl reductase (ER) domain-containing protein</fullName>
    </recommendedName>
</protein>
<proteinExistence type="inferred from homology"/>
<dbReference type="PANTHER" id="PTHR43350">
    <property type="entry name" value="NAD-DEPENDENT ALCOHOL DEHYDROGENASE"/>
    <property type="match status" value="1"/>
</dbReference>
<dbReference type="RefSeq" id="WP_162668535.1">
    <property type="nucleotide sequence ID" value="NZ_LR593886.1"/>
</dbReference>
<evidence type="ECO:0000313" key="8">
    <source>
        <dbReference type="EMBL" id="VTR93883.1"/>
    </source>
</evidence>
<evidence type="ECO:0000256" key="2">
    <source>
        <dbReference type="ARBA" id="ARBA00008072"/>
    </source>
</evidence>
<dbReference type="FunFam" id="3.40.50.720:FF:000003">
    <property type="entry name" value="S-(hydroxymethyl)glutathione dehydrogenase"/>
    <property type="match status" value="1"/>
</dbReference>
<evidence type="ECO:0000256" key="6">
    <source>
        <dbReference type="RuleBase" id="RU361277"/>
    </source>
</evidence>
<evidence type="ECO:0000259" key="7">
    <source>
        <dbReference type="SMART" id="SM00829"/>
    </source>
</evidence>
<dbReference type="GO" id="GO:0016616">
    <property type="term" value="F:oxidoreductase activity, acting on the CH-OH group of donors, NAD or NADP as acceptor"/>
    <property type="evidence" value="ECO:0007669"/>
    <property type="project" value="UniProtKB-ARBA"/>
</dbReference>
<evidence type="ECO:0000256" key="5">
    <source>
        <dbReference type="ARBA" id="ARBA00023002"/>
    </source>
</evidence>
<organism evidence="8 9">
    <name type="scientific">Gemmata massiliana</name>
    <dbReference type="NCBI Taxonomy" id="1210884"/>
    <lineage>
        <taxon>Bacteria</taxon>
        <taxon>Pseudomonadati</taxon>
        <taxon>Planctomycetota</taxon>
        <taxon>Planctomycetia</taxon>
        <taxon>Gemmatales</taxon>
        <taxon>Gemmataceae</taxon>
        <taxon>Gemmata</taxon>
    </lineage>
</organism>
<dbReference type="InterPro" id="IPR020843">
    <property type="entry name" value="ER"/>
</dbReference>
<feature type="domain" description="Enoyl reductase (ER)" evidence="7">
    <location>
        <begin position="10"/>
        <end position="342"/>
    </location>
</feature>
<dbReference type="Proteomes" id="UP000464178">
    <property type="component" value="Chromosome"/>
</dbReference>
<dbReference type="AlphaFoldDB" id="A0A6P2CYA8"/>
<dbReference type="PANTHER" id="PTHR43350:SF21">
    <property type="entry name" value="S-NITROSOMYCOTHIOL REDUCTASE MSCR"/>
    <property type="match status" value="1"/>
</dbReference>
<keyword evidence="3 6" id="KW-0479">Metal-binding</keyword>
<keyword evidence="4 6" id="KW-0862">Zinc</keyword>
<dbReference type="Gene3D" id="3.40.50.720">
    <property type="entry name" value="NAD(P)-binding Rossmann-like Domain"/>
    <property type="match status" value="1"/>
</dbReference>
<evidence type="ECO:0000256" key="1">
    <source>
        <dbReference type="ARBA" id="ARBA00001947"/>
    </source>
</evidence>
<dbReference type="PROSITE" id="PS00059">
    <property type="entry name" value="ADH_ZINC"/>
    <property type="match status" value="1"/>
</dbReference>
<dbReference type="SMART" id="SM00829">
    <property type="entry name" value="PKS_ER"/>
    <property type="match status" value="1"/>
</dbReference>
<sequence length="346" mass="36271">MHTDAAVLVELNQPLRLLPLDLPDLKPGQVLVDVAYSGVCHSQLHEVRGRRGPDRFLPHTLGHEGSGTVTAVGPGVAKVRPGDRVVLTWIKGEGADVPSVSYESVLGRVNSGALSTFMRRTVTCENRLVPVPAEMPLREAALLGCALPTGAGVVTNTANPPAGSALVVFGAGGIGLSAVMAARLHGVGTLIAVDVVEQKLADARRFGATHTVNACHCDPVAAILELTGGRGADFAVEAAGRRETMEAAFRCVRDKGGLCVLAGNLPHGEQISLNPFDLIRGKRIVGTWGGDTVSDRDLPRYARLFLDGKLPLTDLISREYPLSGVNAALDDLEGGRVARALIDMGA</sequence>
<dbReference type="InterPro" id="IPR036291">
    <property type="entry name" value="NAD(P)-bd_dom_sf"/>
</dbReference>
<dbReference type="InterPro" id="IPR013149">
    <property type="entry name" value="ADH-like_C"/>
</dbReference>
<comment type="similarity">
    <text evidence="2 6">Belongs to the zinc-containing alcohol dehydrogenase family.</text>
</comment>
<dbReference type="InterPro" id="IPR002328">
    <property type="entry name" value="ADH_Zn_CS"/>
</dbReference>
<accession>A0A6P2CYA8</accession>